<reference evidence="7" key="1">
    <citation type="submission" date="2020-11" db="EMBL/GenBank/DDBJ databases">
        <authorList>
            <person name="Tran Van P."/>
        </authorList>
    </citation>
    <scope>NUCLEOTIDE SEQUENCE</scope>
</reference>
<dbReference type="EMBL" id="OB793296">
    <property type="protein sequence ID" value="CAD7426875.1"/>
    <property type="molecule type" value="Genomic_DNA"/>
</dbReference>
<evidence type="ECO:0000256" key="6">
    <source>
        <dbReference type="SAM" id="MobiDB-lite"/>
    </source>
</evidence>
<dbReference type="AlphaFoldDB" id="A0A7R9E496"/>
<comment type="subcellular location">
    <subcellularLocation>
        <location evidence="1">Nucleus</location>
    </subcellularLocation>
</comment>
<evidence type="ECO:0000256" key="4">
    <source>
        <dbReference type="ARBA" id="ARBA00023242"/>
    </source>
</evidence>
<keyword evidence="4" id="KW-0539">Nucleus</keyword>
<evidence type="ECO:0000256" key="5">
    <source>
        <dbReference type="ARBA" id="ARBA00061274"/>
    </source>
</evidence>
<organism evidence="7">
    <name type="scientific">Timema monikensis</name>
    <dbReference type="NCBI Taxonomy" id="170555"/>
    <lineage>
        <taxon>Eukaryota</taxon>
        <taxon>Metazoa</taxon>
        <taxon>Ecdysozoa</taxon>
        <taxon>Arthropoda</taxon>
        <taxon>Hexapoda</taxon>
        <taxon>Insecta</taxon>
        <taxon>Pterygota</taxon>
        <taxon>Neoptera</taxon>
        <taxon>Polyneoptera</taxon>
        <taxon>Phasmatodea</taxon>
        <taxon>Timematodea</taxon>
        <taxon>Timematoidea</taxon>
        <taxon>Timematidae</taxon>
        <taxon>Timema</taxon>
    </lineage>
</organism>
<proteinExistence type="inferred from homology"/>
<dbReference type="SUPFAM" id="SSF47113">
    <property type="entry name" value="Histone-fold"/>
    <property type="match status" value="1"/>
</dbReference>
<keyword evidence="3" id="KW-0804">Transcription</keyword>
<feature type="compositionally biased region" description="Polar residues" evidence="6">
    <location>
        <begin position="194"/>
        <end position="209"/>
    </location>
</feature>
<dbReference type="CDD" id="cd07978">
    <property type="entry name" value="HFD_TAF13"/>
    <property type="match status" value="1"/>
</dbReference>
<dbReference type="GO" id="GO:0046982">
    <property type="term" value="F:protein heterodimerization activity"/>
    <property type="evidence" value="ECO:0007669"/>
    <property type="project" value="InterPro"/>
</dbReference>
<evidence type="ECO:0000313" key="7">
    <source>
        <dbReference type="EMBL" id="CAD7426875.1"/>
    </source>
</evidence>
<dbReference type="GO" id="GO:0003713">
    <property type="term" value="F:transcription coactivator activity"/>
    <property type="evidence" value="ECO:0007669"/>
    <property type="project" value="TreeGrafter"/>
</dbReference>
<protein>
    <submittedName>
        <fullName evidence="7">Uncharacterized protein</fullName>
    </submittedName>
</protein>
<evidence type="ECO:0000256" key="2">
    <source>
        <dbReference type="ARBA" id="ARBA00023015"/>
    </source>
</evidence>
<dbReference type="GO" id="GO:0005634">
    <property type="term" value="C:nucleus"/>
    <property type="evidence" value="ECO:0007669"/>
    <property type="project" value="UniProtKB-SubCell"/>
</dbReference>
<dbReference type="InterPro" id="IPR009072">
    <property type="entry name" value="Histone-fold"/>
</dbReference>
<dbReference type="Gene3D" id="1.10.20.10">
    <property type="entry name" value="Histone, subunit A"/>
    <property type="match status" value="1"/>
</dbReference>
<name>A0A7R9E496_9NEOP</name>
<gene>
    <name evidence="7" type="ORF">TMSB3V08_LOCUS3743</name>
</gene>
<comment type="similarity">
    <text evidence="5">Belongs to the SPT3 family.</text>
</comment>
<accession>A0A7R9E496</accession>
<feature type="region of interest" description="Disordered" evidence="6">
    <location>
        <begin position="186"/>
        <end position="235"/>
    </location>
</feature>
<dbReference type="PANTHER" id="PTHR11380:SF16">
    <property type="entry name" value="TRANSCRIPTION INITIATION PROTEIN SPT3 HOMOLOG"/>
    <property type="match status" value="1"/>
</dbReference>
<keyword evidence="2" id="KW-0805">Transcription regulation</keyword>
<dbReference type="GO" id="GO:0006366">
    <property type="term" value="P:transcription by RNA polymerase II"/>
    <property type="evidence" value="ECO:0007669"/>
    <property type="project" value="InterPro"/>
</dbReference>
<evidence type="ECO:0000256" key="3">
    <source>
        <dbReference type="ARBA" id="ARBA00023163"/>
    </source>
</evidence>
<dbReference type="InterPro" id="IPR003195">
    <property type="entry name" value="TFIID_TAF13"/>
</dbReference>
<sequence>MMYAFGDNQFPLHSSAYLIEDIVKEQLHHILCKAVEVCDLRGTKVIQLEELIFLMRKNIVKIHRLLRYLRVKDMKNVNEESVNVDAESVPLEGLKQKNTEYQTCLSFLKKIDNTGELTDMNYQPFDKIMYERNMRADKTAQILDEANSEECLPVLAADKGYLSKETVAEIVDLAMLVRNDASVNPVDPLGRGFSRSSPGTSADSASNQPAHVLHTTHHDTPHYTDAGLTDPLTEAPTSLGPLAHYPLLDTLAPSPHNIQLGLVVIADRITVNSLESSISRILAQNEKNPDSSRCVPFLPPLPPSPIILQPI</sequence>
<evidence type="ECO:0000256" key="1">
    <source>
        <dbReference type="ARBA" id="ARBA00004123"/>
    </source>
</evidence>
<dbReference type="Pfam" id="PF02269">
    <property type="entry name" value="TFIID-18kDa"/>
    <property type="match status" value="1"/>
</dbReference>
<dbReference type="PANTHER" id="PTHR11380">
    <property type="entry name" value="TRANSCRIPTION INITIATION FACTOR TFIID/SUPT3-RELATED"/>
    <property type="match status" value="1"/>
</dbReference>